<sequence length="82" mass="9139">MFDEPTAALDARAEFETIEALREETRERITLLISHRFSTVRLADVILVLAGGEVAETGSHRELMARGGRYAALYDLQARGYA</sequence>
<dbReference type="EMBL" id="JBHSWB010000003">
    <property type="protein sequence ID" value="MFC6663327.1"/>
    <property type="molecule type" value="Genomic_DNA"/>
</dbReference>
<dbReference type="Proteomes" id="UP001596317">
    <property type="component" value="Unassembled WGS sequence"/>
</dbReference>
<comment type="caution">
    <text evidence="1">The sequence shown here is derived from an EMBL/GenBank/DDBJ whole genome shotgun (WGS) entry which is preliminary data.</text>
</comment>
<evidence type="ECO:0000313" key="1">
    <source>
        <dbReference type="EMBL" id="MFC6663327.1"/>
    </source>
</evidence>
<name>A0ABW1ZSI4_9DEIO</name>
<dbReference type="SUPFAM" id="SSF52540">
    <property type="entry name" value="P-loop containing nucleoside triphosphate hydrolases"/>
    <property type="match status" value="1"/>
</dbReference>
<dbReference type="InterPro" id="IPR027417">
    <property type="entry name" value="P-loop_NTPase"/>
</dbReference>
<protein>
    <submittedName>
        <fullName evidence="1">Uncharacterized protein</fullName>
    </submittedName>
</protein>
<dbReference type="InterPro" id="IPR039421">
    <property type="entry name" value="Type_1_exporter"/>
</dbReference>
<accession>A0ABW1ZSI4</accession>
<keyword evidence="2" id="KW-1185">Reference proteome</keyword>
<evidence type="ECO:0000313" key="2">
    <source>
        <dbReference type="Proteomes" id="UP001596317"/>
    </source>
</evidence>
<dbReference type="RefSeq" id="WP_380059135.1">
    <property type="nucleotide sequence ID" value="NZ_JBHSWB010000003.1"/>
</dbReference>
<organism evidence="1 2">
    <name type="scientific">Deinococcus multiflagellatus</name>
    <dbReference type="NCBI Taxonomy" id="1656887"/>
    <lineage>
        <taxon>Bacteria</taxon>
        <taxon>Thermotogati</taxon>
        <taxon>Deinococcota</taxon>
        <taxon>Deinococci</taxon>
        <taxon>Deinococcales</taxon>
        <taxon>Deinococcaceae</taxon>
        <taxon>Deinococcus</taxon>
    </lineage>
</organism>
<gene>
    <name evidence="1" type="ORF">ACFP90_25145</name>
</gene>
<proteinExistence type="predicted"/>
<reference evidence="2" key="1">
    <citation type="journal article" date="2019" name="Int. J. Syst. Evol. Microbiol.">
        <title>The Global Catalogue of Microorganisms (GCM) 10K type strain sequencing project: providing services to taxonomists for standard genome sequencing and annotation.</title>
        <authorList>
            <consortium name="The Broad Institute Genomics Platform"/>
            <consortium name="The Broad Institute Genome Sequencing Center for Infectious Disease"/>
            <person name="Wu L."/>
            <person name="Ma J."/>
        </authorList>
    </citation>
    <scope>NUCLEOTIDE SEQUENCE [LARGE SCALE GENOMIC DNA]</scope>
    <source>
        <strain evidence="2">CCUG 63830</strain>
    </source>
</reference>
<dbReference type="PANTHER" id="PTHR43394">
    <property type="entry name" value="ATP-DEPENDENT PERMEASE MDL1, MITOCHONDRIAL"/>
    <property type="match status" value="1"/>
</dbReference>
<dbReference type="Gene3D" id="3.40.50.300">
    <property type="entry name" value="P-loop containing nucleotide triphosphate hydrolases"/>
    <property type="match status" value="1"/>
</dbReference>
<dbReference type="PANTHER" id="PTHR43394:SF1">
    <property type="entry name" value="ATP-BINDING CASSETTE SUB-FAMILY B MEMBER 10, MITOCHONDRIAL"/>
    <property type="match status" value="1"/>
</dbReference>